<dbReference type="InterPro" id="IPR001763">
    <property type="entry name" value="Rhodanese-like_dom"/>
</dbReference>
<dbReference type="InterPro" id="IPR036873">
    <property type="entry name" value="Rhodanese-like_dom_sf"/>
</dbReference>
<dbReference type="Proteomes" id="UP001165121">
    <property type="component" value="Unassembled WGS sequence"/>
</dbReference>
<keyword evidence="3" id="KW-0132">Cell division</keyword>
<comment type="similarity">
    <text evidence="1">Belongs to the MPI phosphatase family.</text>
</comment>
<dbReference type="GO" id="GO:0005634">
    <property type="term" value="C:nucleus"/>
    <property type="evidence" value="ECO:0007669"/>
    <property type="project" value="TreeGrafter"/>
</dbReference>
<dbReference type="Gene3D" id="3.40.250.10">
    <property type="entry name" value="Rhodanese-like domain"/>
    <property type="match status" value="1"/>
</dbReference>
<comment type="catalytic activity">
    <reaction evidence="8">
        <text>O-phospho-L-tyrosyl-[protein] + H2O = L-tyrosyl-[protein] + phosphate</text>
        <dbReference type="Rhea" id="RHEA:10684"/>
        <dbReference type="Rhea" id="RHEA-COMP:10136"/>
        <dbReference type="Rhea" id="RHEA-COMP:20101"/>
        <dbReference type="ChEBI" id="CHEBI:15377"/>
        <dbReference type="ChEBI" id="CHEBI:43474"/>
        <dbReference type="ChEBI" id="CHEBI:46858"/>
        <dbReference type="ChEBI" id="CHEBI:61978"/>
        <dbReference type="EC" id="3.1.3.48"/>
    </reaction>
</comment>
<dbReference type="GO" id="GO:0051301">
    <property type="term" value="P:cell division"/>
    <property type="evidence" value="ECO:0007669"/>
    <property type="project" value="UniProtKB-KW"/>
</dbReference>
<keyword evidence="7" id="KW-0131">Cell cycle</keyword>
<feature type="compositionally biased region" description="Basic residues" evidence="9">
    <location>
        <begin position="94"/>
        <end position="107"/>
    </location>
</feature>
<dbReference type="GO" id="GO:0005737">
    <property type="term" value="C:cytoplasm"/>
    <property type="evidence" value="ECO:0007669"/>
    <property type="project" value="TreeGrafter"/>
</dbReference>
<dbReference type="OrthoDB" id="26523at2759"/>
<proteinExistence type="inferred from homology"/>
<dbReference type="EC" id="3.1.3.48" evidence="2"/>
<dbReference type="GO" id="GO:0004725">
    <property type="term" value="F:protein tyrosine phosphatase activity"/>
    <property type="evidence" value="ECO:0007669"/>
    <property type="project" value="UniProtKB-EC"/>
</dbReference>
<feature type="region of interest" description="Disordered" evidence="9">
    <location>
        <begin position="120"/>
        <end position="168"/>
    </location>
</feature>
<feature type="region of interest" description="Disordered" evidence="9">
    <location>
        <begin position="53"/>
        <end position="107"/>
    </location>
</feature>
<evidence type="ECO:0000313" key="11">
    <source>
        <dbReference type="EMBL" id="GMF45337.1"/>
    </source>
</evidence>
<sequence length="462" mass="52217">MAVPVYWYRYNNCTVFALFRSRQNCQKFKPQISPLAMEDADDVGRSSRRLRRSHLTPLLSDQLHVSTPPWGSSSTRQSASQNAEKPSKSGAGRPSRRLLNRQKSGGKRALKAIFDTEAAGETNVSEKSQLKSEIRQSGAPCQDRKRAAADGREQFPSSTLTQHKKKSMRRFQQGENVASKMIFDEQVEVVQVEAAALQNPKGVLLKRAVSSHTMSVSTFSPAPVLPPKLLRHRASEQSISVMAASAPPPEPILPTVYSSRHPDLNVISPETVVELLRGEYEGRLAGFELLDCRFPFEFEGGSLHGATSLCDPDAMEAKFFVSTELETCTRTALIFFCEFSANRAPKMLRHIRNVDRRLHADKYPELYYPELYLIDGGYKNCFETQQHELCAPSAEYIRMDDERFIEACRHEFAAWRRRWKPHKTVANCAANLENGQRQFSGIDQDHDRSQLLHGVRSLFDVL</sequence>
<evidence type="ECO:0000256" key="2">
    <source>
        <dbReference type="ARBA" id="ARBA00013064"/>
    </source>
</evidence>
<keyword evidence="6" id="KW-0904">Protein phosphatase</keyword>
<evidence type="ECO:0000256" key="3">
    <source>
        <dbReference type="ARBA" id="ARBA00022618"/>
    </source>
</evidence>
<evidence type="ECO:0000256" key="9">
    <source>
        <dbReference type="SAM" id="MobiDB-lite"/>
    </source>
</evidence>
<name>A0A9W6XTV9_9STRA</name>
<dbReference type="GO" id="GO:0110032">
    <property type="term" value="P:positive regulation of G2/MI transition of meiotic cell cycle"/>
    <property type="evidence" value="ECO:0007669"/>
    <property type="project" value="TreeGrafter"/>
</dbReference>
<dbReference type="GO" id="GO:0010971">
    <property type="term" value="P:positive regulation of G2/M transition of mitotic cell cycle"/>
    <property type="evidence" value="ECO:0007669"/>
    <property type="project" value="TreeGrafter"/>
</dbReference>
<gene>
    <name evidence="11" type="ORF">Pfra01_001618400</name>
</gene>
<evidence type="ECO:0000256" key="8">
    <source>
        <dbReference type="ARBA" id="ARBA00051722"/>
    </source>
</evidence>
<keyword evidence="5" id="KW-0378">Hydrolase</keyword>
<dbReference type="InterPro" id="IPR000751">
    <property type="entry name" value="MPI_Phosphatase"/>
</dbReference>
<feature type="domain" description="Rhodanese" evidence="10">
    <location>
        <begin position="283"/>
        <end position="391"/>
    </location>
</feature>
<evidence type="ECO:0000256" key="7">
    <source>
        <dbReference type="ARBA" id="ARBA00023306"/>
    </source>
</evidence>
<evidence type="ECO:0000256" key="4">
    <source>
        <dbReference type="ARBA" id="ARBA00022776"/>
    </source>
</evidence>
<protein>
    <recommendedName>
        <fullName evidence="2">protein-tyrosine-phosphatase</fullName>
        <ecNumber evidence="2">3.1.3.48</ecNumber>
    </recommendedName>
</protein>
<feature type="compositionally biased region" description="Basic and acidic residues" evidence="9">
    <location>
        <begin position="142"/>
        <end position="153"/>
    </location>
</feature>
<comment type="caution">
    <text evidence="11">The sequence shown here is derived from an EMBL/GenBank/DDBJ whole genome shotgun (WGS) entry which is preliminary data.</text>
</comment>
<accession>A0A9W6XTV9</accession>
<evidence type="ECO:0000256" key="6">
    <source>
        <dbReference type="ARBA" id="ARBA00022912"/>
    </source>
</evidence>
<keyword evidence="4" id="KW-0498">Mitosis</keyword>
<dbReference type="GO" id="GO:0000086">
    <property type="term" value="P:G2/M transition of mitotic cell cycle"/>
    <property type="evidence" value="ECO:0007669"/>
    <property type="project" value="TreeGrafter"/>
</dbReference>
<dbReference type="PROSITE" id="PS50206">
    <property type="entry name" value="RHODANESE_3"/>
    <property type="match status" value="1"/>
</dbReference>
<organism evidence="11 12">
    <name type="scientific">Phytophthora fragariaefolia</name>
    <dbReference type="NCBI Taxonomy" id="1490495"/>
    <lineage>
        <taxon>Eukaryota</taxon>
        <taxon>Sar</taxon>
        <taxon>Stramenopiles</taxon>
        <taxon>Oomycota</taxon>
        <taxon>Peronosporomycetes</taxon>
        <taxon>Peronosporales</taxon>
        <taxon>Peronosporaceae</taxon>
        <taxon>Phytophthora</taxon>
    </lineage>
</organism>
<evidence type="ECO:0000256" key="1">
    <source>
        <dbReference type="ARBA" id="ARBA00011065"/>
    </source>
</evidence>
<dbReference type="PRINTS" id="PR00716">
    <property type="entry name" value="MPIPHPHTASE"/>
</dbReference>
<dbReference type="FunFam" id="3.40.250.10:FF:000021">
    <property type="entry name" value="M-phase inducer phosphatase cdc-25.2"/>
    <property type="match status" value="1"/>
</dbReference>
<dbReference type="PANTHER" id="PTHR10828:SF76">
    <property type="entry name" value="M-PHASE INDUCER PHOSPHATASE"/>
    <property type="match status" value="1"/>
</dbReference>
<reference evidence="11" key="1">
    <citation type="submission" date="2023-04" db="EMBL/GenBank/DDBJ databases">
        <title>Phytophthora fragariaefolia NBRC 109709.</title>
        <authorList>
            <person name="Ichikawa N."/>
            <person name="Sato H."/>
            <person name="Tonouchi N."/>
        </authorList>
    </citation>
    <scope>NUCLEOTIDE SEQUENCE</scope>
    <source>
        <strain evidence="11">NBRC 109709</strain>
    </source>
</reference>
<evidence type="ECO:0000259" key="10">
    <source>
        <dbReference type="PROSITE" id="PS50206"/>
    </source>
</evidence>
<evidence type="ECO:0000313" key="12">
    <source>
        <dbReference type="Proteomes" id="UP001165121"/>
    </source>
</evidence>
<evidence type="ECO:0000256" key="5">
    <source>
        <dbReference type="ARBA" id="ARBA00022801"/>
    </source>
</evidence>
<keyword evidence="12" id="KW-1185">Reference proteome</keyword>
<dbReference type="SUPFAM" id="SSF52821">
    <property type="entry name" value="Rhodanese/Cell cycle control phosphatase"/>
    <property type="match status" value="1"/>
</dbReference>
<dbReference type="AlphaFoldDB" id="A0A9W6XTV9"/>
<dbReference type="PANTHER" id="PTHR10828">
    <property type="entry name" value="M-PHASE INDUCER PHOSPHATASE DUAL SPECIFICITY PHOSPHATASE CDC25"/>
    <property type="match status" value="1"/>
</dbReference>
<dbReference type="SMART" id="SM00450">
    <property type="entry name" value="RHOD"/>
    <property type="match status" value="1"/>
</dbReference>
<feature type="compositionally biased region" description="Polar residues" evidence="9">
    <location>
        <begin position="63"/>
        <end position="84"/>
    </location>
</feature>
<dbReference type="EMBL" id="BSXT01001806">
    <property type="protein sequence ID" value="GMF45337.1"/>
    <property type="molecule type" value="Genomic_DNA"/>
</dbReference>